<protein>
    <submittedName>
        <fullName evidence="2">Uncharacterized protein</fullName>
    </submittedName>
</protein>
<name>A0A363UNJ7_9GAMM</name>
<dbReference type="EMBL" id="QEQK01000003">
    <property type="protein sequence ID" value="PWN57002.1"/>
    <property type="molecule type" value="Genomic_DNA"/>
</dbReference>
<evidence type="ECO:0000313" key="2">
    <source>
        <dbReference type="EMBL" id="PWN57002.1"/>
    </source>
</evidence>
<evidence type="ECO:0000313" key="3">
    <source>
        <dbReference type="Proteomes" id="UP000251800"/>
    </source>
</evidence>
<dbReference type="Gene3D" id="3.20.20.140">
    <property type="entry name" value="Metal-dependent hydrolases"/>
    <property type="match status" value="1"/>
</dbReference>
<proteinExistence type="predicted"/>
<dbReference type="AlphaFoldDB" id="A0A363UNJ7"/>
<keyword evidence="3" id="KW-1185">Reference proteome</keyword>
<gene>
    <name evidence="2" type="ORF">DEH80_03420</name>
</gene>
<comment type="caution">
    <text evidence="2">The sequence shown here is derived from an EMBL/GenBank/DDBJ whole genome shotgun (WGS) entry which is preliminary data.</text>
</comment>
<feature type="region of interest" description="Disordered" evidence="1">
    <location>
        <begin position="16"/>
        <end position="65"/>
    </location>
</feature>
<evidence type="ECO:0000256" key="1">
    <source>
        <dbReference type="SAM" id="MobiDB-lite"/>
    </source>
</evidence>
<dbReference type="Proteomes" id="UP000251800">
    <property type="component" value="Unassembled WGS sequence"/>
</dbReference>
<reference evidence="2 3" key="1">
    <citation type="submission" date="2018-05" db="EMBL/GenBank/DDBJ databases">
        <title>Abyssibacter profundi OUC007T gen. nov., sp. nov, a marine bacterium isolated from seawater of the Mariana Trench.</title>
        <authorList>
            <person name="Zhou S."/>
        </authorList>
    </citation>
    <scope>NUCLEOTIDE SEQUENCE [LARGE SCALE GENOMIC DNA]</scope>
    <source>
        <strain evidence="2 3">OUC007</strain>
    </source>
</reference>
<organism evidence="2 3">
    <name type="scientific">Abyssibacter profundi</name>
    <dbReference type="NCBI Taxonomy" id="2182787"/>
    <lineage>
        <taxon>Bacteria</taxon>
        <taxon>Pseudomonadati</taxon>
        <taxon>Pseudomonadota</taxon>
        <taxon>Gammaproteobacteria</taxon>
        <taxon>Chromatiales</taxon>
        <taxon>Oceanococcaceae</taxon>
        <taxon>Abyssibacter</taxon>
    </lineage>
</organism>
<accession>A0A363UNJ7</accession>
<sequence length="885" mass="94525">MSLSAIWLMAACSGSESLDDSAGTPGGPDPVLAACADGQDNDADGLVDFPDDPGCDSADDDSEDNLASADTKTRYAMASQCWALRSVATGQYVARSGSDYSASADAIAEAEPLFFKATALGKYVLYDSQRELITVDTPPALTQTASADATDAAEFTVLGVGDTTAYPATPAYHTEPTPEYVAEYHGFEDPNLLFEAFTLASDTTATRLGVDGDGQLVAVAAADEDAQAFAIEPTTGCAAYPEASSNFTGTPFSGTQPDGTVLGHADVHVHISASEFLGGAQWGRPYHKFGVEHALGNCSVDHGETGQMDLVGGLFTNDPDGHATDGYPTFSEWPARGMLTHEAIYWKWLERSWAAGLRVAVNDLVDNETLCELQRNAAGNVTEDCNSMNNAGRQAGTMYGMQDYIDAQYGGRGEGFFQIVHDPAEARAVIEDGKMAVVLGIEISNLFDCKLTYQPTRTQTPEVEDGSGGIENSYGCTIEEGQPNSILTQMERIHAWGVRQIISIHEFDNAFGGNGIFDGLVLNVGNRENSGGIPSGDVAEITGLLSGSLDPAQVTELAENLQTTETPTGEFWTTYDCPIEGETENFTGYLWSSTGGSTQSFLSPPLCVPTGQGGRSGGTTPCYPADVRQCNARWMTPAGLYTYGKMMELGFIFDFDHMEMGMKTQALELAEAQTPVYPLVSTHGTFGGTTIDQAARVLRGGGHLYPSNGSSRGFRSDMDETFAIYQAAVADLPAESRPLFGFGYGTDTNGLSSQTGPRGNFEPEDAVVYPYTLYTGEVFDELPEFAAVDPVVFHQPSSVDADGVVQRTWHEDIDGNAHHGMLSGFVEEIRLEGTPEQMRHLFNSAEVYLQTWERTEASKAAIQANGLQVPDGVLRPAPPEGEIAP</sequence>
<feature type="compositionally biased region" description="Acidic residues" evidence="1">
    <location>
        <begin position="39"/>
        <end position="64"/>
    </location>
</feature>
<dbReference type="InterPro" id="IPR032466">
    <property type="entry name" value="Metal_Hydrolase"/>
</dbReference>
<dbReference type="SUPFAM" id="SSF51556">
    <property type="entry name" value="Metallo-dependent hydrolases"/>
    <property type="match status" value="1"/>
</dbReference>